<evidence type="ECO:0000256" key="1">
    <source>
        <dbReference type="SAM" id="Phobius"/>
    </source>
</evidence>
<proteinExistence type="predicted"/>
<organism evidence="2 3">
    <name type="scientific">Hymenobacter jejuensis</name>
    <dbReference type="NCBI Taxonomy" id="2502781"/>
    <lineage>
        <taxon>Bacteria</taxon>
        <taxon>Pseudomonadati</taxon>
        <taxon>Bacteroidota</taxon>
        <taxon>Cytophagia</taxon>
        <taxon>Cytophagales</taxon>
        <taxon>Hymenobacteraceae</taxon>
        <taxon>Hymenobacter</taxon>
    </lineage>
</organism>
<gene>
    <name evidence="2" type="ORF">FHG12_12965</name>
</gene>
<dbReference type="AlphaFoldDB" id="A0A5B8A0Z8"/>
<keyword evidence="1" id="KW-0812">Transmembrane</keyword>
<dbReference type="Pfam" id="PF13687">
    <property type="entry name" value="DUF4153"/>
    <property type="match status" value="1"/>
</dbReference>
<feature type="transmembrane region" description="Helical" evidence="1">
    <location>
        <begin position="206"/>
        <end position="234"/>
    </location>
</feature>
<reference evidence="2 3" key="1">
    <citation type="submission" date="2019-06" db="EMBL/GenBank/DDBJ databases">
        <authorList>
            <person name="Srinivasan S."/>
        </authorList>
    </citation>
    <scope>NUCLEOTIDE SEQUENCE [LARGE SCALE GENOMIC DNA]</scope>
    <source>
        <strain evidence="2 3">17J68-5</strain>
    </source>
</reference>
<dbReference type="Proteomes" id="UP000305398">
    <property type="component" value="Chromosome"/>
</dbReference>
<feature type="transmembrane region" description="Helical" evidence="1">
    <location>
        <begin position="392"/>
        <end position="412"/>
    </location>
</feature>
<feature type="transmembrane region" description="Helical" evidence="1">
    <location>
        <begin position="124"/>
        <end position="147"/>
    </location>
</feature>
<feature type="transmembrane region" description="Helical" evidence="1">
    <location>
        <begin position="79"/>
        <end position="112"/>
    </location>
</feature>
<name>A0A5B8A0Z8_9BACT</name>
<feature type="transmembrane region" description="Helical" evidence="1">
    <location>
        <begin position="49"/>
        <end position="67"/>
    </location>
</feature>
<dbReference type="EMBL" id="CP040896">
    <property type="protein sequence ID" value="QDA60958.1"/>
    <property type="molecule type" value="Genomic_DNA"/>
</dbReference>
<dbReference type="InterPro" id="IPR025291">
    <property type="entry name" value="DUF4153"/>
</dbReference>
<feature type="transmembrane region" description="Helical" evidence="1">
    <location>
        <begin position="279"/>
        <end position="305"/>
    </location>
</feature>
<dbReference type="OrthoDB" id="627992at2"/>
<sequence length="543" mass="61228">MNTDIQLPITIERTAQRAVAPRISLTTLQKLLLPIGAIAFDVLFWEHAAGLNLALYTLFVVGGVLAGQPLHAAVWRSGYFWFALSGTVLSAVMVVVYASGAAQLACVASLVILLGYVNQPHLKLVVYALLTAIANLGHAVPGVLSYLRPPQNVGSKAARTWFYGRLLVLPVLVLGLFHVLFSLANPKYNALSARALQMLSDWLSEIFVHISVPELLFCLLGLVLTAGALVVVPVHLFADHESRFGEFVRRQRNRVASFAVRQPDFRTRSFRPLDLRKEYLMALAVLALVNGLLLMVNAIDINWIWFGFQPAPSFDLTQFVHEGTYVLILSILVAMAIVLWFFRRNLNFYHPGLRTLRIGATVWVVQNAVLAISVGLRNYYYILHTGLAYKRIGVYGFLLLTLFGLATILFKIWQQRSAYALVRLNALAAYAVLLLLGSGNWEIWIARYNLQNRFACVDIGFLLDMPGRVLPEVVERRAVLNKVPKLTFEDGYNGFIPLEPEQAQTRLDATVAEWVRHYEAHRLYDWQSWNYADYQAYQQLKRR</sequence>
<feature type="transmembrane region" description="Helical" evidence="1">
    <location>
        <begin position="167"/>
        <end position="186"/>
    </location>
</feature>
<protein>
    <submittedName>
        <fullName evidence="2">DUF4173 domain-containing protein</fullName>
    </submittedName>
</protein>
<feature type="transmembrane region" description="Helical" evidence="1">
    <location>
        <begin position="362"/>
        <end position="380"/>
    </location>
</feature>
<feature type="transmembrane region" description="Helical" evidence="1">
    <location>
        <begin position="325"/>
        <end position="342"/>
    </location>
</feature>
<keyword evidence="3" id="KW-1185">Reference proteome</keyword>
<dbReference type="KEGG" id="hyj:FHG12_12965"/>
<feature type="transmembrane region" description="Helical" evidence="1">
    <location>
        <begin position="424"/>
        <end position="444"/>
    </location>
</feature>
<keyword evidence="1" id="KW-1133">Transmembrane helix</keyword>
<dbReference type="RefSeq" id="WP_139516132.1">
    <property type="nucleotide sequence ID" value="NZ_CP040896.1"/>
</dbReference>
<accession>A0A5B8A0Z8</accession>
<evidence type="ECO:0000313" key="3">
    <source>
        <dbReference type="Proteomes" id="UP000305398"/>
    </source>
</evidence>
<evidence type="ECO:0000313" key="2">
    <source>
        <dbReference type="EMBL" id="QDA60958.1"/>
    </source>
</evidence>
<keyword evidence="1" id="KW-0472">Membrane</keyword>